<dbReference type="GO" id="GO:0004181">
    <property type="term" value="F:metallocarboxypeptidase activity"/>
    <property type="evidence" value="ECO:0007669"/>
    <property type="project" value="UniProtKB-EC"/>
</dbReference>
<dbReference type="PROSITE" id="PS00758">
    <property type="entry name" value="ARGE_DAPE_CPG2_1"/>
    <property type="match status" value="1"/>
</dbReference>
<dbReference type="GO" id="GO:0051603">
    <property type="term" value="P:proteolysis involved in protein catabolic process"/>
    <property type="evidence" value="ECO:0007669"/>
    <property type="project" value="TreeGrafter"/>
</dbReference>
<dbReference type="HOGENOM" id="CLU_021802_11_0_1"/>
<feature type="active site" evidence="15">
    <location>
        <position position="168"/>
    </location>
</feature>
<dbReference type="OrthoDB" id="3064516at2759"/>
<proteinExistence type="inferred from homology"/>
<comment type="subcellular location">
    <subcellularLocation>
        <location evidence="2">Membrane</location>
        <topology evidence="2">Single-pass membrane protein</topology>
    </subcellularLocation>
</comment>
<reference evidence="19 20" key="1">
    <citation type="journal article" date="2007" name="Nat. Biotechnol.">
        <title>Genome sequence of the lignocellulose-bioconverting and xylose-fermenting yeast Pichia stipitis.</title>
        <authorList>
            <person name="Jeffries T.W."/>
            <person name="Grigoriev I.V."/>
            <person name="Grimwood J."/>
            <person name="Laplaza J.M."/>
            <person name="Aerts A."/>
            <person name="Salamov A."/>
            <person name="Schmutz J."/>
            <person name="Lindquist E."/>
            <person name="Dehal P."/>
            <person name="Shapiro H."/>
            <person name="Jin Y.S."/>
            <person name="Passoth V."/>
            <person name="Richardson P.M."/>
        </authorList>
    </citation>
    <scope>NUCLEOTIDE SEQUENCE [LARGE SCALE GENOMIC DNA]</scope>
    <source>
        <strain evidence="20">ATCC 58785 / CBS 6054 / NBRC 10063 / NRRL Y-11545</strain>
    </source>
</reference>
<evidence type="ECO:0000259" key="18">
    <source>
        <dbReference type="Pfam" id="PF07687"/>
    </source>
</evidence>
<feature type="binding site" evidence="16">
    <location>
        <position position="166"/>
    </location>
    <ligand>
        <name>Zn(2+)</name>
        <dbReference type="ChEBI" id="CHEBI:29105"/>
        <label>2</label>
    </ligand>
</feature>
<dbReference type="Gene3D" id="3.30.70.360">
    <property type="match status" value="1"/>
</dbReference>
<evidence type="ECO:0000256" key="13">
    <source>
        <dbReference type="ARBA" id="ARBA00023136"/>
    </source>
</evidence>
<feature type="binding site" evidence="16">
    <location>
        <position position="264"/>
    </location>
    <ligand>
        <name>Zn(2+)</name>
        <dbReference type="ChEBI" id="CHEBI:29105"/>
        <label>2</label>
    </ligand>
</feature>
<dbReference type="GO" id="GO:0000328">
    <property type="term" value="C:fungal-type vacuole lumen"/>
    <property type="evidence" value="ECO:0007669"/>
    <property type="project" value="TreeGrafter"/>
</dbReference>
<dbReference type="OMA" id="HEDERWK"/>
<dbReference type="InterPro" id="IPR047177">
    <property type="entry name" value="Pept_M20A"/>
</dbReference>
<name>A3GGI9_PICST</name>
<keyword evidence="8 16" id="KW-0479">Metal-binding</keyword>
<dbReference type="InterPro" id="IPR017141">
    <property type="entry name" value="Pept_M20_carboxypep"/>
</dbReference>
<keyword evidence="11" id="KW-0832">Ubl conjugation</keyword>
<feature type="binding site" evidence="16">
    <location>
        <position position="201"/>
    </location>
    <ligand>
        <name>Zn(2+)</name>
        <dbReference type="ChEBI" id="CHEBI:29105"/>
        <label>1</label>
    </ligand>
</feature>
<dbReference type="InParanoid" id="A3GGI9"/>
<accession>A3GGI9</accession>
<dbReference type="Pfam" id="PF01546">
    <property type="entry name" value="Peptidase_M20"/>
    <property type="match status" value="1"/>
</dbReference>
<feature type="domain" description="Peptidase M20 dimerisation" evidence="18">
    <location>
        <begin position="285"/>
        <end position="441"/>
    </location>
</feature>
<evidence type="ECO:0000256" key="2">
    <source>
        <dbReference type="ARBA" id="ARBA00004167"/>
    </source>
</evidence>
<keyword evidence="6" id="KW-0645">Protease</keyword>
<organism evidence="19 20">
    <name type="scientific">Scheffersomyces stipitis (strain ATCC 58785 / CBS 6054 / NBRC 10063 / NRRL Y-11545)</name>
    <name type="common">Yeast</name>
    <name type="synonym">Pichia stipitis</name>
    <dbReference type="NCBI Taxonomy" id="322104"/>
    <lineage>
        <taxon>Eukaryota</taxon>
        <taxon>Fungi</taxon>
        <taxon>Dikarya</taxon>
        <taxon>Ascomycota</taxon>
        <taxon>Saccharomycotina</taxon>
        <taxon>Pichiomycetes</taxon>
        <taxon>Debaryomycetaceae</taxon>
        <taxon>Scheffersomyces</taxon>
    </lineage>
</organism>
<dbReference type="InterPro" id="IPR011650">
    <property type="entry name" value="Peptidase_M20_dimer"/>
</dbReference>
<feature type="transmembrane region" description="Helical" evidence="17">
    <location>
        <begin position="20"/>
        <end position="40"/>
    </location>
</feature>
<feature type="active site" description="Proton acceptor" evidence="15">
    <location>
        <position position="235"/>
    </location>
</feature>
<dbReference type="RefSeq" id="XP_001387964.1">
    <property type="nucleotide sequence ID" value="XM_001387927.1"/>
</dbReference>
<dbReference type="Gene3D" id="3.40.630.10">
    <property type="entry name" value="Zn peptidases"/>
    <property type="match status" value="1"/>
</dbReference>
<dbReference type="CDD" id="cd05674">
    <property type="entry name" value="M20_yscS"/>
    <property type="match status" value="1"/>
</dbReference>
<dbReference type="AlphaFoldDB" id="A3GGI9"/>
<protein>
    <submittedName>
        <fullName evidence="19">Gly-X carboxypeptidase</fullName>
        <ecNumber evidence="19">3.4.17.4</ecNumber>
    </submittedName>
</protein>
<evidence type="ECO:0000256" key="12">
    <source>
        <dbReference type="ARBA" id="ARBA00022989"/>
    </source>
</evidence>
<dbReference type="GO" id="GO:0016020">
    <property type="term" value="C:membrane"/>
    <property type="evidence" value="ECO:0007669"/>
    <property type="project" value="UniProtKB-SubCell"/>
</dbReference>
<dbReference type="InterPro" id="IPR002933">
    <property type="entry name" value="Peptidase_M20"/>
</dbReference>
<comment type="cofactor">
    <cofactor evidence="1">
        <name>Zn(2+)</name>
        <dbReference type="ChEBI" id="CHEBI:29105"/>
    </cofactor>
</comment>
<dbReference type="EC" id="3.4.17.4" evidence="19"/>
<dbReference type="PIRSF" id="PIRSF037217">
    <property type="entry name" value="Carboxypeptidase_S"/>
    <property type="match status" value="1"/>
</dbReference>
<evidence type="ECO:0000313" key="20">
    <source>
        <dbReference type="Proteomes" id="UP000002258"/>
    </source>
</evidence>
<dbReference type="Gene3D" id="1.10.150.900">
    <property type="match status" value="1"/>
</dbReference>
<evidence type="ECO:0000313" key="19">
    <source>
        <dbReference type="EMBL" id="EAZ63941.1"/>
    </source>
</evidence>
<dbReference type="InterPro" id="IPR036264">
    <property type="entry name" value="Bact_exopeptidase_dim_dom"/>
</dbReference>
<dbReference type="KEGG" id="pic:PICST_34371"/>
<dbReference type="FunFam" id="3.40.630.10:FF:000098">
    <property type="entry name" value="Gly-Xaa carboxypeptidase"/>
    <property type="match status" value="1"/>
</dbReference>
<evidence type="ECO:0000256" key="7">
    <source>
        <dbReference type="ARBA" id="ARBA00022692"/>
    </source>
</evidence>
<comment type="caution">
    <text evidence="19">The sequence shown here is derived from an EMBL/GenBank/DDBJ whole genome shotgun (WGS) entry which is preliminary data.</text>
</comment>
<keyword evidence="7 17" id="KW-0812">Transmembrane</keyword>
<evidence type="ECO:0000256" key="5">
    <source>
        <dbReference type="ARBA" id="ARBA00022645"/>
    </source>
</evidence>
<dbReference type="PANTHER" id="PTHR45962:SF1">
    <property type="entry name" value="N-FATTY-ACYL-AMINO ACID SYNTHASE_HYDROLASE PM20D1"/>
    <property type="match status" value="1"/>
</dbReference>
<gene>
    <name evidence="19" type="primary">CPS1</name>
    <name evidence="19" type="ORF">PICST_34371</name>
</gene>
<dbReference type="GO" id="GO:0046872">
    <property type="term" value="F:metal ion binding"/>
    <property type="evidence" value="ECO:0007669"/>
    <property type="project" value="UniProtKB-KW"/>
</dbReference>
<evidence type="ECO:0000256" key="6">
    <source>
        <dbReference type="ARBA" id="ARBA00022670"/>
    </source>
</evidence>
<keyword evidence="20" id="KW-1185">Reference proteome</keyword>
<keyword evidence="9 19" id="KW-0378">Hydrolase</keyword>
<comment type="similarity">
    <text evidence="3">Belongs to the peptidase M20A family.</text>
</comment>
<keyword evidence="13 17" id="KW-0472">Membrane</keyword>
<dbReference type="EMBL" id="AAVQ01000001">
    <property type="protein sequence ID" value="EAZ63941.1"/>
    <property type="molecule type" value="Genomic_DNA"/>
</dbReference>
<dbReference type="Pfam" id="PF07687">
    <property type="entry name" value="M20_dimer"/>
    <property type="match status" value="1"/>
</dbReference>
<evidence type="ECO:0000256" key="8">
    <source>
        <dbReference type="ARBA" id="ARBA00022723"/>
    </source>
</evidence>
<keyword evidence="14" id="KW-0325">Glycoprotein</keyword>
<dbReference type="Proteomes" id="UP000002258">
    <property type="component" value="Chromosome 1"/>
</dbReference>
<evidence type="ECO:0000256" key="17">
    <source>
        <dbReference type="SAM" id="Phobius"/>
    </source>
</evidence>
<evidence type="ECO:0000256" key="1">
    <source>
        <dbReference type="ARBA" id="ARBA00001947"/>
    </source>
</evidence>
<dbReference type="SUPFAM" id="SSF53187">
    <property type="entry name" value="Zn-dependent exopeptidases"/>
    <property type="match status" value="1"/>
</dbReference>
<keyword evidence="12 17" id="KW-1133">Transmembrane helix</keyword>
<feature type="binding site" evidence="16">
    <location>
        <position position="201"/>
    </location>
    <ligand>
        <name>Zn(2+)</name>
        <dbReference type="ChEBI" id="CHEBI:29105"/>
        <label>2</label>
    </ligand>
</feature>
<dbReference type="FunCoup" id="A3GGI9">
    <property type="interactions" value="40"/>
</dbReference>
<feature type="binding site" evidence="16">
    <location>
        <position position="548"/>
    </location>
    <ligand>
        <name>Zn(2+)</name>
        <dbReference type="ChEBI" id="CHEBI:29105"/>
        <label>1</label>
    </ligand>
</feature>
<evidence type="ECO:0000256" key="11">
    <source>
        <dbReference type="ARBA" id="ARBA00022843"/>
    </source>
</evidence>
<feature type="binding site" evidence="16">
    <location>
        <position position="236"/>
    </location>
    <ligand>
        <name>Zn(2+)</name>
        <dbReference type="ChEBI" id="CHEBI:29105"/>
        <label>1</label>
    </ligand>
</feature>
<dbReference type="eggNOG" id="KOG2275">
    <property type="taxonomic scope" value="Eukaryota"/>
</dbReference>
<evidence type="ECO:0000256" key="15">
    <source>
        <dbReference type="PIRSR" id="PIRSR037217-1"/>
    </source>
</evidence>
<evidence type="ECO:0000256" key="10">
    <source>
        <dbReference type="ARBA" id="ARBA00022833"/>
    </source>
</evidence>
<dbReference type="GeneID" id="4851388"/>
<evidence type="ECO:0000256" key="16">
    <source>
        <dbReference type="PIRSR" id="PIRSR037217-2"/>
    </source>
</evidence>
<keyword evidence="4" id="KW-1017">Isopeptide bond</keyword>
<sequence>MVALPLDNYNTTTPLWKRKSVGAIGAIVALLLVLLTTDLYSHLKVALLPLDTSDSLCPLYEPIFPKSFSVDNSTVLDILYGEDFRNASIAKLAGAIQVDTQIFDNQPDVPDSPETWAKFKKFHKYLEKTFPIVYKNLQVEKVNTYGLVYFWKGSDDSLKPLMLTAHQDVVPVQQDTLKDWTYPPFEGHYDGEFIYGRGAADCKNVLISILETIELLLKKGYQPQRSVIAAFGFDEEASGVVGAAKIGQYLEKTYGNDSVYAIIDEGPGLLLDPLTKTILAAPGTGEKGYIDIDVELTTPGGHSSVPPDHTSIGIIGELTYLIEKDPYSPLLTSKNPILSYMQCAALHDPYDNIPRYLKGAILRAAHDRFANSRVVKTMQQSKLMKYLVQTSQAIDIVKGGEKANALPEHVKLLVNHRVNIDSSLEEVKHRFVSRVVEVAKRHNLAVEAFGELVLDTKNNSGVFVLNSQTPLDIAPVTPLNDNVWKYLAGVTRHVFEDLVFPDIEYPIVTSPSIMTGNTDTRHYWNLTRNIFRYSPLFTSDMIHDTNIHSVDEKLKFDTHLQLTAFFYEYIQAVDTAEADNEN</sequence>
<dbReference type="SUPFAM" id="SSF55031">
    <property type="entry name" value="Bacterial exopeptidase dimerisation domain"/>
    <property type="match status" value="1"/>
</dbReference>
<keyword evidence="10 16" id="KW-0862">Zinc</keyword>
<keyword evidence="5 19" id="KW-0121">Carboxypeptidase</keyword>
<evidence type="ECO:0000256" key="3">
    <source>
        <dbReference type="ARBA" id="ARBA00006247"/>
    </source>
</evidence>
<evidence type="ECO:0000256" key="9">
    <source>
        <dbReference type="ARBA" id="ARBA00022801"/>
    </source>
</evidence>
<evidence type="ECO:0000256" key="14">
    <source>
        <dbReference type="ARBA" id="ARBA00023180"/>
    </source>
</evidence>
<evidence type="ECO:0000256" key="4">
    <source>
        <dbReference type="ARBA" id="ARBA00022499"/>
    </source>
</evidence>
<dbReference type="PANTHER" id="PTHR45962">
    <property type="entry name" value="N-FATTY-ACYL-AMINO ACID SYNTHASE/HYDROLASE PM20D1"/>
    <property type="match status" value="1"/>
</dbReference>
<dbReference type="InterPro" id="IPR001261">
    <property type="entry name" value="ArgE/DapE_CS"/>
</dbReference>
<dbReference type="STRING" id="322104.A3GGI9"/>